<sequence length="201" mass="21669">MISYVQQHRLTLQLGNTLPAAQSLLVLAGQPELANALAQNPTAAELLTAIEQAYQDGYEQQASTEFELQGIAFAGYGDPLLHLETLSEVLPAFKAQRHGVPVTLVTYGLVSAAEAETLCQQLLALEVERLEVFLPAATPPAYQHAVQPLQYGFAEVCQFIHTAADAGLYVSCFANAPVKEIAAIRALARELGARELLIKDI</sequence>
<dbReference type="RefSeq" id="WP_229797096.1">
    <property type="nucleotide sequence ID" value="NZ_BMYR01000015.1"/>
</dbReference>
<organism evidence="1 2">
    <name type="scientific">Alishewanella tabrizica</name>
    <dbReference type="NCBI Taxonomy" id="671278"/>
    <lineage>
        <taxon>Bacteria</taxon>
        <taxon>Pseudomonadati</taxon>
        <taxon>Pseudomonadota</taxon>
        <taxon>Gammaproteobacteria</taxon>
        <taxon>Alteromonadales</taxon>
        <taxon>Alteromonadaceae</taxon>
        <taxon>Alishewanella</taxon>
    </lineage>
</organism>
<dbReference type="Proteomes" id="UP000634667">
    <property type="component" value="Unassembled WGS sequence"/>
</dbReference>
<dbReference type="InterPro" id="IPR058240">
    <property type="entry name" value="rSAM_sf"/>
</dbReference>
<keyword evidence="2" id="KW-1185">Reference proteome</keyword>
<dbReference type="SUPFAM" id="SSF102114">
    <property type="entry name" value="Radical SAM enzymes"/>
    <property type="match status" value="1"/>
</dbReference>
<comment type="caution">
    <text evidence="1">The sequence shown here is derived from an EMBL/GenBank/DDBJ whole genome shotgun (WGS) entry which is preliminary data.</text>
</comment>
<dbReference type="EMBL" id="BMYR01000015">
    <property type="protein sequence ID" value="GGW71867.1"/>
    <property type="molecule type" value="Genomic_DNA"/>
</dbReference>
<accession>A0ABQ2WWE6</accession>
<reference evidence="2" key="1">
    <citation type="journal article" date="2019" name="Int. J. Syst. Evol. Microbiol.">
        <title>The Global Catalogue of Microorganisms (GCM) 10K type strain sequencing project: providing services to taxonomists for standard genome sequencing and annotation.</title>
        <authorList>
            <consortium name="The Broad Institute Genomics Platform"/>
            <consortium name="The Broad Institute Genome Sequencing Center for Infectious Disease"/>
            <person name="Wu L."/>
            <person name="Ma J."/>
        </authorList>
    </citation>
    <scope>NUCLEOTIDE SEQUENCE [LARGE SCALE GENOMIC DNA]</scope>
    <source>
        <strain evidence="2">KCTC 23723</strain>
    </source>
</reference>
<dbReference type="InterPro" id="IPR013785">
    <property type="entry name" value="Aldolase_TIM"/>
</dbReference>
<evidence type="ECO:0000313" key="2">
    <source>
        <dbReference type="Proteomes" id="UP000634667"/>
    </source>
</evidence>
<evidence type="ECO:0008006" key="3">
    <source>
        <dbReference type="Google" id="ProtNLM"/>
    </source>
</evidence>
<gene>
    <name evidence="1" type="ORF">GCM10008111_29910</name>
</gene>
<protein>
    <recommendedName>
        <fullName evidence="3">Hydrolase TatD</fullName>
    </recommendedName>
</protein>
<evidence type="ECO:0000313" key="1">
    <source>
        <dbReference type="EMBL" id="GGW71867.1"/>
    </source>
</evidence>
<name>A0ABQ2WWE6_9ALTE</name>
<dbReference type="Gene3D" id="3.20.20.70">
    <property type="entry name" value="Aldolase class I"/>
    <property type="match status" value="1"/>
</dbReference>
<proteinExistence type="predicted"/>